<dbReference type="EMBL" id="CP101989">
    <property type="protein sequence ID" value="UUI63645.1"/>
    <property type="molecule type" value="Genomic_DNA"/>
</dbReference>
<accession>A0ABY5K0V6</accession>
<feature type="region of interest" description="Disordered" evidence="4">
    <location>
        <begin position="102"/>
        <end position="121"/>
    </location>
</feature>
<evidence type="ECO:0000313" key="7">
    <source>
        <dbReference type="Proteomes" id="UP001317322"/>
    </source>
</evidence>
<organism evidence="6 7">
    <name type="scientific">Cellulomonas wangsupingiae</name>
    <dbReference type="NCBI Taxonomy" id="2968085"/>
    <lineage>
        <taxon>Bacteria</taxon>
        <taxon>Bacillati</taxon>
        <taxon>Actinomycetota</taxon>
        <taxon>Actinomycetes</taxon>
        <taxon>Micrococcales</taxon>
        <taxon>Cellulomonadaceae</taxon>
        <taxon>Cellulomonas</taxon>
    </lineage>
</organism>
<evidence type="ECO:0000256" key="3">
    <source>
        <dbReference type="ARBA" id="ARBA00023163"/>
    </source>
</evidence>
<feature type="compositionally biased region" description="Basic and acidic residues" evidence="4">
    <location>
        <begin position="111"/>
        <end position="121"/>
    </location>
</feature>
<dbReference type="InterPro" id="IPR036388">
    <property type="entry name" value="WH-like_DNA-bd_sf"/>
</dbReference>
<dbReference type="Pfam" id="PF12840">
    <property type="entry name" value="HTH_20"/>
    <property type="match status" value="1"/>
</dbReference>
<sequence>MTGTERDRTDEALRALAEPRRRAIVRVLSAGELPVGRLAERFDVTRSAVSQHLRVLEAAGLVTHRRDGTRNLYRTRPDGLVPLRTFLEETWAASLDAARRVVEQEAGTSDGEEHRHERRTG</sequence>
<protein>
    <submittedName>
        <fullName evidence="6">Metalloregulator ArsR/SmtB family transcription factor</fullName>
    </submittedName>
</protein>
<dbReference type="RefSeq" id="WP_227563186.1">
    <property type="nucleotide sequence ID" value="NZ_CP101989.1"/>
</dbReference>
<dbReference type="SUPFAM" id="SSF46785">
    <property type="entry name" value="Winged helix' DNA-binding domain"/>
    <property type="match status" value="1"/>
</dbReference>
<keyword evidence="1" id="KW-0805">Transcription regulation</keyword>
<name>A0ABY5K0V6_9CELL</name>
<dbReference type="NCBIfam" id="NF033788">
    <property type="entry name" value="HTH_metalloreg"/>
    <property type="match status" value="1"/>
</dbReference>
<dbReference type="PRINTS" id="PR00778">
    <property type="entry name" value="HTHARSR"/>
</dbReference>
<keyword evidence="3" id="KW-0804">Transcription</keyword>
<evidence type="ECO:0000256" key="1">
    <source>
        <dbReference type="ARBA" id="ARBA00023015"/>
    </source>
</evidence>
<dbReference type="Proteomes" id="UP001317322">
    <property type="component" value="Chromosome"/>
</dbReference>
<dbReference type="InterPro" id="IPR051081">
    <property type="entry name" value="HTH_MetalResp_TranReg"/>
</dbReference>
<dbReference type="CDD" id="cd00090">
    <property type="entry name" value="HTH_ARSR"/>
    <property type="match status" value="1"/>
</dbReference>
<feature type="domain" description="HTH arsR-type" evidence="5">
    <location>
        <begin position="1"/>
        <end position="98"/>
    </location>
</feature>
<proteinExistence type="predicted"/>
<dbReference type="Gene3D" id="1.10.10.10">
    <property type="entry name" value="Winged helix-like DNA-binding domain superfamily/Winged helix DNA-binding domain"/>
    <property type="match status" value="1"/>
</dbReference>
<evidence type="ECO:0000256" key="2">
    <source>
        <dbReference type="ARBA" id="ARBA00023125"/>
    </source>
</evidence>
<evidence type="ECO:0000256" key="4">
    <source>
        <dbReference type="SAM" id="MobiDB-lite"/>
    </source>
</evidence>
<dbReference type="InterPro" id="IPR011991">
    <property type="entry name" value="ArsR-like_HTH"/>
</dbReference>
<dbReference type="InterPro" id="IPR036390">
    <property type="entry name" value="WH_DNA-bd_sf"/>
</dbReference>
<dbReference type="PROSITE" id="PS50987">
    <property type="entry name" value="HTH_ARSR_2"/>
    <property type="match status" value="1"/>
</dbReference>
<dbReference type="PANTHER" id="PTHR33154">
    <property type="entry name" value="TRANSCRIPTIONAL REGULATOR, ARSR FAMILY"/>
    <property type="match status" value="1"/>
</dbReference>
<keyword evidence="7" id="KW-1185">Reference proteome</keyword>
<dbReference type="InterPro" id="IPR001845">
    <property type="entry name" value="HTH_ArsR_DNA-bd_dom"/>
</dbReference>
<gene>
    <name evidence="6" type="ORF">NP075_10845</name>
</gene>
<dbReference type="SMART" id="SM00418">
    <property type="entry name" value="HTH_ARSR"/>
    <property type="match status" value="1"/>
</dbReference>
<reference evidence="6 7" key="1">
    <citation type="submission" date="2022-07" db="EMBL/GenBank/DDBJ databases">
        <title>Novel species in genus cellulomonas.</title>
        <authorList>
            <person name="Ye L."/>
        </authorList>
    </citation>
    <scope>NUCLEOTIDE SEQUENCE [LARGE SCALE GENOMIC DNA]</scope>
    <source>
        <strain evidence="7">zg-Y908</strain>
    </source>
</reference>
<evidence type="ECO:0000313" key="6">
    <source>
        <dbReference type="EMBL" id="UUI63645.1"/>
    </source>
</evidence>
<evidence type="ECO:0000259" key="5">
    <source>
        <dbReference type="PROSITE" id="PS50987"/>
    </source>
</evidence>
<keyword evidence="2" id="KW-0238">DNA-binding</keyword>
<dbReference type="PANTHER" id="PTHR33154:SF33">
    <property type="entry name" value="TRANSCRIPTIONAL REPRESSOR SDPR"/>
    <property type="match status" value="1"/>
</dbReference>